<keyword evidence="1" id="KW-1133">Transmembrane helix</keyword>
<keyword evidence="1" id="KW-0812">Transmembrane</keyword>
<keyword evidence="1" id="KW-0472">Membrane</keyword>
<reference evidence="2" key="1">
    <citation type="submission" date="2018-10" db="EMBL/GenBank/DDBJ databases">
        <authorList>
            <person name="Aoki K."/>
        </authorList>
    </citation>
    <scope>NUCLEOTIDE SEQUENCE</scope>
</reference>
<evidence type="ECO:0000313" key="2">
    <source>
        <dbReference type="EMBL" id="VAY86950.1"/>
    </source>
</evidence>
<dbReference type="EMBL" id="UOYO01000018">
    <property type="protein sequence ID" value="VAY86950.1"/>
    <property type="molecule type" value="Genomic_DNA"/>
</dbReference>
<proteinExistence type="predicted"/>
<gene>
    <name evidence="2" type="ORF">MNB_ARC-1_1113</name>
</gene>
<protein>
    <submittedName>
        <fullName evidence="2">Cytochrome c-type biogenesis protein CcdA (DsbD analog)</fullName>
    </submittedName>
</protein>
<sequence length="54" mass="5785">MEQILIEYVQNYGLLAIFSSFLIGVLTALSPCSLLTLPLLVGSAVTLSSNLDEI</sequence>
<feature type="transmembrane region" description="Helical" evidence="1">
    <location>
        <begin position="12"/>
        <end position="41"/>
    </location>
</feature>
<accession>A0A3B1E5T4</accession>
<name>A0A3B1E5T4_9ZZZZ</name>
<evidence type="ECO:0000256" key="1">
    <source>
        <dbReference type="SAM" id="Phobius"/>
    </source>
</evidence>
<dbReference type="AlphaFoldDB" id="A0A3B1E5T4"/>
<organism evidence="2">
    <name type="scientific">hydrothermal vent metagenome</name>
    <dbReference type="NCBI Taxonomy" id="652676"/>
    <lineage>
        <taxon>unclassified sequences</taxon>
        <taxon>metagenomes</taxon>
        <taxon>ecological metagenomes</taxon>
    </lineage>
</organism>